<dbReference type="EMBL" id="JACTAM010000019">
    <property type="protein sequence ID" value="KAI2653282.1"/>
    <property type="molecule type" value="Genomic_DNA"/>
</dbReference>
<evidence type="ECO:0000256" key="7">
    <source>
        <dbReference type="SAM" id="Phobius"/>
    </source>
</evidence>
<feature type="transmembrane region" description="Helical" evidence="7">
    <location>
        <begin position="241"/>
        <end position="259"/>
    </location>
</feature>
<dbReference type="PRINTS" id="PR01862">
    <property type="entry name" value="BCL2FAMILY"/>
</dbReference>
<dbReference type="PRINTS" id="PR01866">
    <property type="entry name" value="APOPREGMCL1"/>
</dbReference>
<dbReference type="PROSITE" id="PS50062">
    <property type="entry name" value="BCL2_FAMILY"/>
    <property type="match status" value="1"/>
</dbReference>
<keyword evidence="6" id="KW-0539">Nucleus</keyword>
<dbReference type="PANTHER" id="PTHR11256">
    <property type="entry name" value="BCL-2 RELATED"/>
    <property type="match status" value="1"/>
</dbReference>
<comment type="caution">
    <text evidence="9">The sequence shown here is derived from an EMBL/GenBank/DDBJ whole genome shotgun (WGS) entry which is preliminary data.</text>
</comment>
<dbReference type="InterPro" id="IPR036834">
    <property type="entry name" value="Bcl-2-like_sf"/>
</dbReference>
<evidence type="ECO:0000256" key="5">
    <source>
        <dbReference type="ARBA" id="ARBA00022703"/>
    </source>
</evidence>
<dbReference type="SMART" id="SM00337">
    <property type="entry name" value="BCL"/>
    <property type="match status" value="1"/>
</dbReference>
<dbReference type="Pfam" id="PF00452">
    <property type="entry name" value="Bcl-2"/>
    <property type="match status" value="1"/>
</dbReference>
<keyword evidence="4" id="KW-0963">Cytoplasm</keyword>
<evidence type="ECO:0000313" key="10">
    <source>
        <dbReference type="Proteomes" id="UP000830375"/>
    </source>
</evidence>
<protein>
    <recommendedName>
        <fullName evidence="8">Bcl-2 Bcl-2 homology region 1-3 domain-containing protein</fullName>
    </recommendedName>
</protein>
<dbReference type="CDD" id="cd06845">
    <property type="entry name" value="Bcl-2_like"/>
    <property type="match status" value="1"/>
</dbReference>
<dbReference type="Gene3D" id="1.10.437.10">
    <property type="entry name" value="Blc2-like"/>
    <property type="match status" value="1"/>
</dbReference>
<keyword evidence="10" id="KW-1185">Reference proteome</keyword>
<evidence type="ECO:0000256" key="6">
    <source>
        <dbReference type="ARBA" id="ARBA00023242"/>
    </source>
</evidence>
<dbReference type="InterPro" id="IPR026298">
    <property type="entry name" value="Bcl-2_fam"/>
</dbReference>
<accession>A0ABQ8LRM8</accession>
<comment type="subcellular location">
    <subcellularLocation>
        <location evidence="2">Cytoplasm</location>
    </subcellularLocation>
    <subcellularLocation>
        <location evidence="1">Nucleus</location>
    </subcellularLocation>
</comment>
<keyword evidence="7" id="KW-0472">Membrane</keyword>
<dbReference type="PANTHER" id="PTHR11256:SF46">
    <property type="entry name" value="INDUCED MYELOID LEUKEMIA CELL DIFFERENTIATION PROTEIN MCL-1"/>
    <property type="match status" value="1"/>
</dbReference>
<evidence type="ECO:0000256" key="2">
    <source>
        <dbReference type="ARBA" id="ARBA00004496"/>
    </source>
</evidence>
<name>A0ABQ8LRM8_LABRO</name>
<dbReference type="Proteomes" id="UP000830375">
    <property type="component" value="Unassembled WGS sequence"/>
</dbReference>
<keyword evidence="5" id="KW-0053">Apoptosis</keyword>
<evidence type="ECO:0000256" key="1">
    <source>
        <dbReference type="ARBA" id="ARBA00004123"/>
    </source>
</evidence>
<sequence>MTLSLGIRRTAALSILAQGAHTTLVPGPALKARTEDELDGCADEMDATLKPLKPGTSSLKGLQLEGRFVSATDGSLPSTPDPQEFDSAELDRDTRQLLLDFYLTHTGMCSSGRKHHHALPTMKRLVDDILVKHRIAYKGMLQRLELDSQPDDMSIVGSIAKTMFKDDTTNWGRIVSLVAFGAAACSQLRELKRDRCVEMVAEQISSYLISEQHNWLLNNKGWQGFVEFFHVEDMESVVRNALMAVVGCAGIGAGLALLIR</sequence>
<organism evidence="9 10">
    <name type="scientific">Labeo rohita</name>
    <name type="common">Indian major carp</name>
    <name type="synonym">Cyprinus rohita</name>
    <dbReference type="NCBI Taxonomy" id="84645"/>
    <lineage>
        <taxon>Eukaryota</taxon>
        <taxon>Metazoa</taxon>
        <taxon>Chordata</taxon>
        <taxon>Craniata</taxon>
        <taxon>Vertebrata</taxon>
        <taxon>Euteleostomi</taxon>
        <taxon>Actinopterygii</taxon>
        <taxon>Neopterygii</taxon>
        <taxon>Teleostei</taxon>
        <taxon>Ostariophysi</taxon>
        <taxon>Cypriniformes</taxon>
        <taxon>Cyprinidae</taxon>
        <taxon>Labeoninae</taxon>
        <taxon>Labeonini</taxon>
        <taxon>Labeo</taxon>
    </lineage>
</organism>
<dbReference type="InterPro" id="IPR013281">
    <property type="entry name" value="Apop_reg_Mc1"/>
</dbReference>
<keyword evidence="7" id="KW-1133">Transmembrane helix</keyword>
<dbReference type="InterPro" id="IPR002475">
    <property type="entry name" value="Bcl2-like"/>
</dbReference>
<evidence type="ECO:0000256" key="3">
    <source>
        <dbReference type="ARBA" id="ARBA00009458"/>
    </source>
</evidence>
<dbReference type="SUPFAM" id="SSF56854">
    <property type="entry name" value="Bcl-2 inhibitors of programmed cell death"/>
    <property type="match status" value="1"/>
</dbReference>
<evidence type="ECO:0000313" key="9">
    <source>
        <dbReference type="EMBL" id="KAI2653282.1"/>
    </source>
</evidence>
<gene>
    <name evidence="9" type="ORF">H4Q32_030432</name>
</gene>
<comment type="similarity">
    <text evidence="3">Belongs to the Bcl-2 family.</text>
</comment>
<proteinExistence type="inferred from homology"/>
<feature type="domain" description="Bcl-2 Bcl-2 homology region 1-3" evidence="8">
    <location>
        <begin position="122"/>
        <end position="222"/>
    </location>
</feature>
<reference evidence="9 10" key="1">
    <citation type="submission" date="2022-01" db="EMBL/GenBank/DDBJ databases">
        <title>A high-quality chromosome-level genome assembly of rohu carp, Labeo rohita.</title>
        <authorList>
            <person name="Arick M.A. II"/>
            <person name="Hsu C.-Y."/>
            <person name="Magbanua Z."/>
            <person name="Pechanova O."/>
            <person name="Grover C."/>
            <person name="Miller E."/>
            <person name="Thrash A."/>
            <person name="Ezzel L."/>
            <person name="Alam S."/>
            <person name="Benzie J."/>
            <person name="Hamilton M."/>
            <person name="Karsi A."/>
            <person name="Lawrence M.L."/>
            <person name="Peterson D.G."/>
        </authorList>
    </citation>
    <scope>NUCLEOTIDE SEQUENCE [LARGE SCALE GENOMIC DNA]</scope>
    <source>
        <strain evidence="10">BAU-BD-2019</strain>
        <tissue evidence="9">Blood</tissue>
    </source>
</reference>
<dbReference type="InterPro" id="IPR046371">
    <property type="entry name" value="Bcl-2_BH1-3"/>
</dbReference>
<evidence type="ECO:0000256" key="4">
    <source>
        <dbReference type="ARBA" id="ARBA00022490"/>
    </source>
</evidence>
<keyword evidence="7" id="KW-0812">Transmembrane</keyword>
<evidence type="ECO:0000259" key="8">
    <source>
        <dbReference type="SMART" id="SM00337"/>
    </source>
</evidence>